<feature type="active site" description="Proton acceptor 1" evidence="13">
    <location>
        <position position="438"/>
    </location>
</feature>
<feature type="disulfide bond" evidence="18">
    <location>
        <begin position="592"/>
        <end position="611"/>
    </location>
</feature>
<evidence type="ECO:0000256" key="16">
    <source>
        <dbReference type="PIRSR" id="PIRSR601548-2"/>
    </source>
</evidence>
<dbReference type="Proteomes" id="UP000076502">
    <property type="component" value="Unassembled WGS sequence"/>
</dbReference>
<sequence>MADNKNDKTKVDLGLLEEDDEFEEFPAEDWTAVDEDNEDISVWEDNWDDDDVEDDFNQQLRLLVAACVVLAWGIPTPEEAKAPDASKEPEDLLKRATEFLSRVDKQYAEWSNKQSLAEWDYASDLNSDKLAKKLNVSLEAARIQKSIWTEVNAFPWKNLKDAGMRRQFLKLSVLGPAALPEDLHREYEKIISDMENIYSTAKICDYKNKNKCDLALEPELTERLMESRDPEELKYIWVQWRKATGEKVKKLYARYVELSNMAARLNNYSDNAAYWMKDYEVDAFPEEIEKLWQELKPFYLQLHAYVRRELRKKYGEDIISKDGPIPAHLLGNMWAQTWSNIADFTIPYPGKQLPDVSNAMVEQGYNATKIFRVAEDFFTSINLTAMPDFFWERSILEKQKDREMICHASAWDFYDGQDFRIKQCTRINMEDLMTAHHEMGHVEYYLQYKNQPTVFKEGANPGFHEAVGDVIALSASTPSHLKSINLLKDDATDKEAIINHLYTKGLDKIVFLPFAYMMDKWRWNVFQGQVTPDNYNCNWWDLIESFQGIEAPVDRSEDDFDPGAKYHIIADVEYIRYYVSFIVQFQFHKALCIEAKQYDPQNPNSKPLHQCDIYNNKAAGNLLKSMLELGSSKPWQDAMEKITGQRNMDTAGLLEYFKPLTDWLTEENKKTNEYIGWKPRAKQCVQTRSELEVAEATETIKVIEE</sequence>
<evidence type="ECO:0000256" key="11">
    <source>
        <dbReference type="ARBA" id="ARBA00034491"/>
    </source>
</evidence>
<feature type="active site" description="Proton donor 1" evidence="13">
    <location>
        <position position="567"/>
    </location>
</feature>
<feature type="active site" description="Proton acceptor 2" evidence="15">
    <location>
        <position position="438"/>
    </location>
</feature>
<feature type="glycosylation site" description="N-linked (GlcNAc...) asparagine; partial" evidence="14">
    <location>
        <position position="647"/>
    </location>
</feature>
<evidence type="ECO:0000256" key="18">
    <source>
        <dbReference type="PIRSR" id="PIRSR601548-4"/>
    </source>
</evidence>
<feature type="binding site" evidence="17">
    <location>
        <position position="437"/>
    </location>
    <ligand>
        <name>Zn(2+)</name>
        <dbReference type="ChEBI" id="CHEBI:29105"/>
        <label>1</label>
        <note>catalytic</note>
    </ligand>
</feature>
<keyword evidence="8 22" id="KW-0482">Metalloprotease</keyword>
<dbReference type="PANTHER" id="PTHR10514">
    <property type="entry name" value="ANGIOTENSIN-CONVERTING ENZYME"/>
    <property type="match status" value="1"/>
</dbReference>
<comment type="catalytic activity">
    <reaction evidence="12">
        <text>Release of a C-terminal dipeptide, oligopeptide-|-Xaa-Yaa, when Xaa is not Pro, and Yaa is neither Asp nor Glu. Thus, conversion of angiotensin I to angiotensin II, with increase in vasoconstrictor activity, but no action on angiotensin II.</text>
        <dbReference type="EC" id="3.4.15.1"/>
    </reaction>
</comment>
<dbReference type="GO" id="GO:0005634">
    <property type="term" value="C:nucleus"/>
    <property type="evidence" value="ECO:0007669"/>
    <property type="project" value="UniProtKB-SubCell"/>
</dbReference>
<dbReference type="STRING" id="178035.A0A154PK20"/>
<feature type="binding site" evidence="16">
    <location>
        <position position="279"/>
    </location>
    <ligand>
        <name>chloride</name>
        <dbReference type="ChEBI" id="CHEBI:17996"/>
        <label>1</label>
    </ligand>
</feature>
<evidence type="ECO:0000256" key="17">
    <source>
        <dbReference type="PIRSR" id="PIRSR601548-3"/>
    </source>
</evidence>
<keyword evidence="23" id="KW-0647">Proteasome</keyword>
<reference evidence="24 25" key="1">
    <citation type="submission" date="2015-07" db="EMBL/GenBank/DDBJ databases">
        <title>The genome of Dufourea novaeangliae.</title>
        <authorList>
            <person name="Pan H."/>
            <person name="Kapheim K."/>
        </authorList>
    </citation>
    <scope>NUCLEOTIDE SEQUENCE [LARGE SCALE GENOMIC DNA]</scope>
    <source>
        <strain evidence="24">0120121106</strain>
        <tissue evidence="24">Whole body</tissue>
    </source>
</reference>
<feature type="active site" description="Proton donor 2" evidence="15">
    <location>
        <position position="567"/>
    </location>
</feature>
<gene>
    <name evidence="24" type="ORF">WN55_03723</name>
</gene>
<dbReference type="EMBL" id="KQ434943">
    <property type="protein sequence ID" value="KZC12209.1"/>
    <property type="molecule type" value="Genomic_DNA"/>
</dbReference>
<dbReference type="GO" id="GO:0005886">
    <property type="term" value="C:plasma membrane"/>
    <property type="evidence" value="ECO:0007669"/>
    <property type="project" value="TreeGrafter"/>
</dbReference>
<dbReference type="PROSITE" id="PS52011">
    <property type="entry name" value="PEPTIDASE_M2"/>
    <property type="match status" value="1"/>
</dbReference>
<keyword evidence="23" id="KW-0539">Nucleus</keyword>
<evidence type="ECO:0000313" key="24">
    <source>
        <dbReference type="EMBL" id="KZC12209.1"/>
    </source>
</evidence>
<evidence type="ECO:0000256" key="1">
    <source>
        <dbReference type="ARBA" id="ARBA00008139"/>
    </source>
</evidence>
<comment type="caution">
    <text evidence="21">Lacks conserved residue(s) required for the propagation of feature annotation.</text>
</comment>
<dbReference type="Pfam" id="PF01401">
    <property type="entry name" value="Peptidase_M2"/>
    <property type="match status" value="1"/>
</dbReference>
<evidence type="ECO:0000256" key="6">
    <source>
        <dbReference type="ARBA" id="ARBA00022801"/>
    </source>
</evidence>
<evidence type="ECO:0000256" key="8">
    <source>
        <dbReference type="ARBA" id="ARBA00023049"/>
    </source>
</evidence>
<dbReference type="InterPro" id="IPR007834">
    <property type="entry name" value="DSS1_SEM1"/>
</dbReference>
<comment type="cofactor">
    <cofactor evidence="22">
        <name>Zn(2+)</name>
        <dbReference type="ChEBI" id="CHEBI:29105"/>
    </cofactor>
    <text evidence="22">Binds 1 zinc ion per subunit.</text>
</comment>
<evidence type="ECO:0000256" key="20">
    <source>
        <dbReference type="PIRSR" id="PIRSR601548-8"/>
    </source>
</evidence>
<evidence type="ECO:0000256" key="7">
    <source>
        <dbReference type="ARBA" id="ARBA00022833"/>
    </source>
</evidence>
<dbReference type="GO" id="GO:0006406">
    <property type="term" value="P:mRNA export from nucleus"/>
    <property type="evidence" value="ECO:0007669"/>
    <property type="project" value="UniProtKB-UniRule"/>
</dbReference>
<dbReference type="GO" id="GO:0043248">
    <property type="term" value="P:proteasome assembly"/>
    <property type="evidence" value="ECO:0007669"/>
    <property type="project" value="UniProtKB-UniRule"/>
</dbReference>
<accession>A0A154PK20</accession>
<comment type="subcellular location">
    <subcellularLocation>
        <location evidence="23">Nucleus</location>
    </subcellularLocation>
</comment>
<keyword evidence="9 18" id="KW-1015">Disulfide bond</keyword>
<feature type="binding site" evidence="17">
    <location>
        <position position="465"/>
    </location>
    <ligand>
        <name>Zn(2+)</name>
        <dbReference type="ChEBI" id="CHEBI:29105"/>
        <label>1</label>
        <note>catalytic</note>
    </ligand>
</feature>
<evidence type="ECO:0000256" key="10">
    <source>
        <dbReference type="ARBA" id="ARBA00023180"/>
    </source>
</evidence>
<evidence type="ECO:0000256" key="9">
    <source>
        <dbReference type="ARBA" id="ARBA00023157"/>
    </source>
</evidence>
<dbReference type="InterPro" id="IPR001548">
    <property type="entry name" value="Peptidase_M2"/>
</dbReference>
<dbReference type="GO" id="GO:0008237">
    <property type="term" value="F:metallopeptidase activity"/>
    <property type="evidence" value="ECO:0007669"/>
    <property type="project" value="UniProtKB-KW"/>
</dbReference>
<keyword evidence="7 17" id="KW-0862">Zinc</keyword>
<feature type="glycosylation site" description="N-linked (GlcNAc...) asparagine; partial" evidence="14">
    <location>
        <position position="210"/>
    </location>
</feature>
<feature type="binding site" evidence="20">
    <location>
        <position position="437"/>
    </location>
    <ligand>
        <name>Zn(2+)</name>
        <dbReference type="ChEBI" id="CHEBI:29105"/>
        <label>2</label>
        <note>catalytic</note>
    </ligand>
</feature>
<evidence type="ECO:0000256" key="2">
    <source>
        <dbReference type="ARBA" id="ARBA00022645"/>
    </source>
</evidence>
<organism evidence="24 25">
    <name type="scientific">Dufourea novaeangliae</name>
    <name type="common">Sweat bee</name>
    <dbReference type="NCBI Taxonomy" id="178035"/>
    <lineage>
        <taxon>Eukaryota</taxon>
        <taxon>Metazoa</taxon>
        <taxon>Ecdysozoa</taxon>
        <taxon>Arthropoda</taxon>
        <taxon>Hexapoda</taxon>
        <taxon>Insecta</taxon>
        <taxon>Pterygota</taxon>
        <taxon>Neoptera</taxon>
        <taxon>Endopterygota</taxon>
        <taxon>Hymenoptera</taxon>
        <taxon>Apocrita</taxon>
        <taxon>Aculeata</taxon>
        <taxon>Apoidea</taxon>
        <taxon>Anthophila</taxon>
        <taxon>Halictidae</taxon>
        <taxon>Rophitinae</taxon>
        <taxon>Dufourea</taxon>
    </lineage>
</organism>
<keyword evidence="25" id="KW-1185">Reference proteome</keyword>
<feature type="binding site" evidence="17">
    <location>
        <position position="441"/>
    </location>
    <ligand>
        <name>Zn(2+)</name>
        <dbReference type="ChEBI" id="CHEBI:29105"/>
        <label>1</label>
        <note>catalytic</note>
    </ligand>
</feature>
<comment type="similarity">
    <text evidence="11 23">Belongs to the DSS1/SEM1 family.</text>
</comment>
<dbReference type="GO" id="GO:0008541">
    <property type="term" value="C:proteasome regulatory particle, lid subcomplex"/>
    <property type="evidence" value="ECO:0007669"/>
    <property type="project" value="UniProtKB-UniRule"/>
</dbReference>
<feature type="binding site" evidence="20">
    <location>
        <position position="465"/>
    </location>
    <ligand>
        <name>Zn(2+)</name>
        <dbReference type="ChEBI" id="CHEBI:29105"/>
        <label>2</label>
        <note>catalytic</note>
    </ligand>
</feature>
<evidence type="ECO:0000256" key="13">
    <source>
        <dbReference type="PIRSR" id="PIRSR601548-1"/>
    </source>
</evidence>
<feature type="glycosylation site" description="N-linked (GlcNAc...) asparagine" evidence="19">
    <location>
        <position position="366"/>
    </location>
</feature>
<dbReference type="Pfam" id="PF05160">
    <property type="entry name" value="DSS1_SEM1"/>
    <property type="match status" value="1"/>
</dbReference>
<keyword evidence="10 14" id="KW-0325">Glycoprotein</keyword>
<evidence type="ECO:0000313" key="25">
    <source>
        <dbReference type="Proteomes" id="UP000076502"/>
    </source>
</evidence>
<dbReference type="EC" id="3.4.-.-" evidence="22"/>
<comment type="similarity">
    <text evidence="1 21 22">Belongs to the peptidase M2 family.</text>
</comment>
<evidence type="ECO:0000256" key="12">
    <source>
        <dbReference type="ARBA" id="ARBA00036868"/>
    </source>
</evidence>
<dbReference type="AlphaFoldDB" id="A0A154PK20"/>
<evidence type="ECO:0000256" key="14">
    <source>
        <dbReference type="PIRSR" id="PIRSR601548-10"/>
    </source>
</evidence>
<evidence type="ECO:0000256" key="4">
    <source>
        <dbReference type="ARBA" id="ARBA00022723"/>
    </source>
</evidence>
<dbReference type="GO" id="GO:0006508">
    <property type="term" value="P:proteolysis"/>
    <property type="evidence" value="ECO:0007669"/>
    <property type="project" value="UniProtKB-KW"/>
</dbReference>
<dbReference type="Gene3D" id="1.10.1370.30">
    <property type="match status" value="1"/>
</dbReference>
<feature type="binding site" evidence="16">
    <location>
        <position position="576"/>
    </location>
    <ligand>
        <name>chloride</name>
        <dbReference type="ChEBI" id="CHEBI:17996"/>
        <label>1</label>
    </ligand>
</feature>
<evidence type="ECO:0000256" key="22">
    <source>
        <dbReference type="RuleBase" id="RU361144"/>
    </source>
</evidence>
<keyword evidence="2 22" id="KW-0121">Carboxypeptidase</keyword>
<dbReference type="GO" id="GO:0008241">
    <property type="term" value="F:peptidyl-dipeptidase activity"/>
    <property type="evidence" value="ECO:0007669"/>
    <property type="project" value="UniProtKB-EC"/>
</dbReference>
<keyword evidence="5" id="KW-0732">Signal</keyword>
<dbReference type="PANTHER" id="PTHR10514:SF44">
    <property type="entry name" value="ANGIOTENSIN-CONVERTING ENZYME-RELATED"/>
    <property type="match status" value="1"/>
</dbReference>
<proteinExistence type="inferred from homology"/>
<protein>
    <recommendedName>
        <fullName evidence="22 23">Multifunctional fusion protein</fullName>
    </recommendedName>
    <domain>
        <recommendedName>
            <fullName evidence="22">Angiotensin-converting enzyme</fullName>
            <ecNumber evidence="22">3.4.-.-</ecNumber>
        </recommendedName>
    </domain>
    <domain>
        <recommendedName>
            <fullName evidence="23">26S proteasome complex subunit SEM1</fullName>
        </recommendedName>
    </domain>
</protein>
<dbReference type="OrthoDB" id="10029630at2759"/>
<dbReference type="SMART" id="SM01385">
    <property type="entry name" value="DSS1_SEM1"/>
    <property type="match status" value="1"/>
</dbReference>
<dbReference type="PRINTS" id="PR00791">
    <property type="entry name" value="PEPDIPTASEA"/>
</dbReference>
<dbReference type="CDD" id="cd06461">
    <property type="entry name" value="M2_ACE"/>
    <property type="match status" value="1"/>
</dbReference>
<evidence type="ECO:0000256" key="19">
    <source>
        <dbReference type="PIRSR" id="PIRSR601548-5"/>
    </source>
</evidence>
<evidence type="ECO:0000256" key="23">
    <source>
        <dbReference type="RuleBase" id="RU369057"/>
    </source>
</evidence>
<keyword evidence="3 22" id="KW-0645">Protease</keyword>
<comment type="function">
    <text evidence="23">Component of the 26S proteasome, a multiprotein complex involved in the ATP-dependent degradation of ubiquitinated proteins.</text>
</comment>
<dbReference type="GO" id="GO:0005615">
    <property type="term" value="C:extracellular space"/>
    <property type="evidence" value="ECO:0007669"/>
    <property type="project" value="TreeGrafter"/>
</dbReference>
<feature type="disulfide bond" evidence="18 21">
    <location>
        <begin position="406"/>
        <end position="424"/>
    </location>
</feature>
<feature type="disulfide bond" evidence="21">
    <location>
        <begin position="204"/>
        <end position="212"/>
    </location>
</feature>
<dbReference type="GO" id="GO:0004180">
    <property type="term" value="F:carboxypeptidase activity"/>
    <property type="evidence" value="ECO:0007669"/>
    <property type="project" value="UniProtKB-KW"/>
</dbReference>
<keyword evidence="4 17" id="KW-0479">Metal-binding</keyword>
<evidence type="ECO:0000256" key="3">
    <source>
        <dbReference type="ARBA" id="ARBA00022670"/>
    </source>
</evidence>
<name>A0A154PK20_DUFNO</name>
<dbReference type="GO" id="GO:0046872">
    <property type="term" value="F:metal ion binding"/>
    <property type="evidence" value="ECO:0007669"/>
    <property type="project" value="UniProtKB-KW"/>
</dbReference>
<evidence type="ECO:0000256" key="15">
    <source>
        <dbReference type="PIRSR" id="PIRSR601548-11"/>
    </source>
</evidence>
<evidence type="ECO:0000256" key="5">
    <source>
        <dbReference type="ARBA" id="ARBA00022729"/>
    </source>
</evidence>
<feature type="binding site" evidence="20">
    <location>
        <position position="441"/>
    </location>
    <ligand>
        <name>Zn(2+)</name>
        <dbReference type="ChEBI" id="CHEBI:29105"/>
        <label>2</label>
        <note>catalytic</note>
    </ligand>
</feature>
<dbReference type="FunFam" id="1.10.1370.30:FF:000004">
    <property type="entry name" value="Angiotensin-converting enzyme"/>
    <property type="match status" value="1"/>
</dbReference>
<dbReference type="SUPFAM" id="SSF55486">
    <property type="entry name" value="Metalloproteases ('zincins'), catalytic domain"/>
    <property type="match status" value="1"/>
</dbReference>
<evidence type="ECO:0000256" key="21">
    <source>
        <dbReference type="PROSITE-ProRule" id="PRU01355"/>
    </source>
</evidence>
<keyword evidence="6 22" id="KW-0378">Hydrolase</keyword>